<keyword evidence="2" id="KW-1185">Reference proteome</keyword>
<gene>
    <name evidence="1" type="ORF">HMPREF0580_1796</name>
</gene>
<organism evidence="1 2">
    <name type="scientific">Mobiluncus mulieris ATCC 35239</name>
    <dbReference type="NCBI Taxonomy" id="871571"/>
    <lineage>
        <taxon>Bacteria</taxon>
        <taxon>Bacillati</taxon>
        <taxon>Actinomycetota</taxon>
        <taxon>Actinomycetes</taxon>
        <taxon>Actinomycetales</taxon>
        <taxon>Actinomycetaceae</taxon>
        <taxon>Mobiluncus</taxon>
    </lineage>
</organism>
<name>E0QSD1_9ACTO</name>
<evidence type="ECO:0000313" key="1">
    <source>
        <dbReference type="EMBL" id="EFM45506.1"/>
    </source>
</evidence>
<comment type="caution">
    <text evidence="1">The sequence shown here is derived from an EMBL/GenBank/DDBJ whole genome shotgun (WGS) entry which is preliminary data.</text>
</comment>
<protein>
    <submittedName>
        <fullName evidence="1">Uncharacterized protein</fullName>
    </submittedName>
</protein>
<proteinExistence type="predicted"/>
<evidence type="ECO:0000313" key="2">
    <source>
        <dbReference type="Proteomes" id="UP000003045"/>
    </source>
</evidence>
<sequence>MSNSCSSISDIDLFHSMLEVVEKSSKMALCFSRLIGNFSVKH</sequence>
<reference evidence="1" key="1">
    <citation type="submission" date="2010-08" db="EMBL/GenBank/DDBJ databases">
        <authorList>
            <person name="Muzny D."/>
            <person name="Qin X."/>
            <person name="Deng J."/>
            <person name="Jiang H."/>
            <person name="Liu Y."/>
            <person name="Qu J."/>
            <person name="Song X.-Z."/>
            <person name="Zhang L."/>
            <person name="Thornton R."/>
            <person name="Coyle M."/>
            <person name="Francisco L."/>
            <person name="Jackson L."/>
            <person name="Javaid M."/>
            <person name="Korchina V."/>
            <person name="Kovar C."/>
            <person name="Mata R."/>
            <person name="Mathew T."/>
            <person name="Ngo R."/>
            <person name="Nguyen L."/>
            <person name="Nguyen N."/>
            <person name="Okwuonu G."/>
            <person name="Ongeri F."/>
            <person name="Pham C."/>
            <person name="Simmons D."/>
            <person name="Wilczek-Boney K."/>
            <person name="Hale W."/>
            <person name="Jakkamsetti A."/>
            <person name="Pham P."/>
            <person name="Ruth R."/>
            <person name="San Lucas F."/>
            <person name="Warren J."/>
            <person name="Zhang J."/>
            <person name="Zhao Z."/>
            <person name="Zhou C."/>
            <person name="Zhu D."/>
            <person name="Lee S."/>
            <person name="Bess C."/>
            <person name="Blankenburg K."/>
            <person name="Forbes L."/>
            <person name="Fu Q."/>
            <person name="Gubbala S."/>
            <person name="Hirani K."/>
            <person name="Jayaseelan J.C."/>
            <person name="Lara F."/>
            <person name="Munidasa M."/>
            <person name="Palculict T."/>
            <person name="Patil S."/>
            <person name="Pu L.-L."/>
            <person name="Saada N."/>
            <person name="Tang L."/>
            <person name="Weissenberger G."/>
            <person name="Zhu Y."/>
            <person name="Hemphill L."/>
            <person name="Shang Y."/>
            <person name="Youmans B."/>
            <person name="Ayvaz T."/>
            <person name="Ross M."/>
            <person name="Santibanez J."/>
            <person name="Aqrawi P."/>
            <person name="Gross S."/>
            <person name="Joshi V."/>
            <person name="Fowler G."/>
            <person name="Nazareth L."/>
            <person name="Reid J."/>
            <person name="Worley K."/>
            <person name="Petrosino J."/>
            <person name="Highlander S."/>
            <person name="Gibbs R."/>
        </authorList>
    </citation>
    <scope>NUCLEOTIDE SEQUENCE [LARGE SCALE GENOMIC DNA]</scope>
    <source>
        <strain evidence="1">ATCC 35239</strain>
    </source>
</reference>
<dbReference type="HOGENOM" id="CLU_3254196_0_0_11"/>
<accession>E0QSD1</accession>
<dbReference type="AlphaFoldDB" id="E0QSD1"/>
<dbReference type="EMBL" id="AEET01000038">
    <property type="protein sequence ID" value="EFM45506.1"/>
    <property type="molecule type" value="Genomic_DNA"/>
</dbReference>
<dbReference type="Proteomes" id="UP000003045">
    <property type="component" value="Unassembled WGS sequence"/>
</dbReference>